<gene>
    <name evidence="2" type="ORF">GCM10011578_049260</name>
</gene>
<proteinExistence type="predicted"/>
<reference evidence="2" key="2">
    <citation type="submission" date="2020-09" db="EMBL/GenBank/DDBJ databases">
        <authorList>
            <person name="Sun Q."/>
            <person name="Zhou Y."/>
        </authorList>
    </citation>
    <scope>NUCLEOTIDE SEQUENCE</scope>
    <source>
        <strain evidence="2">CGMCC 4.7110</strain>
    </source>
</reference>
<protein>
    <submittedName>
        <fullName evidence="2">Uncharacterized protein</fullName>
    </submittedName>
</protein>
<dbReference type="Proteomes" id="UP000653411">
    <property type="component" value="Unassembled WGS sequence"/>
</dbReference>
<dbReference type="AlphaFoldDB" id="A0A917XFA1"/>
<accession>A0A917XFA1</accession>
<evidence type="ECO:0000313" key="2">
    <source>
        <dbReference type="EMBL" id="GGN19367.1"/>
    </source>
</evidence>
<comment type="caution">
    <text evidence="2">The sequence shown here is derived from an EMBL/GenBank/DDBJ whole genome shotgun (WGS) entry which is preliminary data.</text>
</comment>
<feature type="region of interest" description="Disordered" evidence="1">
    <location>
        <begin position="1"/>
        <end position="70"/>
    </location>
</feature>
<name>A0A917XFA1_9ACTN</name>
<sequence length="70" mass="7361">MVEQEEGVGHAHARAGDGKHPADAEALGGRLVHTGLEVGDRAVRGDAVQVRNPGQDQQVRSGYRGHGNLL</sequence>
<organism evidence="2 3">
    <name type="scientific">Streptomyces fuscichromogenes</name>
    <dbReference type="NCBI Taxonomy" id="1324013"/>
    <lineage>
        <taxon>Bacteria</taxon>
        <taxon>Bacillati</taxon>
        <taxon>Actinomycetota</taxon>
        <taxon>Actinomycetes</taxon>
        <taxon>Kitasatosporales</taxon>
        <taxon>Streptomycetaceae</taxon>
        <taxon>Streptomyces</taxon>
    </lineage>
</organism>
<dbReference type="EMBL" id="BMML01000011">
    <property type="protein sequence ID" value="GGN19367.1"/>
    <property type="molecule type" value="Genomic_DNA"/>
</dbReference>
<feature type="compositionally biased region" description="Basic and acidic residues" evidence="1">
    <location>
        <begin position="14"/>
        <end position="23"/>
    </location>
</feature>
<reference evidence="2" key="1">
    <citation type="journal article" date="2014" name="Int. J. Syst. Evol. Microbiol.">
        <title>Complete genome sequence of Corynebacterium casei LMG S-19264T (=DSM 44701T), isolated from a smear-ripened cheese.</title>
        <authorList>
            <consortium name="US DOE Joint Genome Institute (JGI-PGF)"/>
            <person name="Walter F."/>
            <person name="Albersmeier A."/>
            <person name="Kalinowski J."/>
            <person name="Ruckert C."/>
        </authorList>
    </citation>
    <scope>NUCLEOTIDE SEQUENCE</scope>
    <source>
        <strain evidence="2">CGMCC 4.7110</strain>
    </source>
</reference>
<keyword evidence="3" id="KW-1185">Reference proteome</keyword>
<evidence type="ECO:0000256" key="1">
    <source>
        <dbReference type="SAM" id="MobiDB-lite"/>
    </source>
</evidence>
<evidence type="ECO:0000313" key="3">
    <source>
        <dbReference type="Proteomes" id="UP000653411"/>
    </source>
</evidence>